<feature type="domain" description="Peptidase C1A papain C-terminal" evidence="3">
    <location>
        <begin position="74"/>
        <end position="291"/>
    </location>
</feature>
<reference evidence="4 5" key="1">
    <citation type="submission" date="2018-08" db="EMBL/GenBank/DDBJ databases">
        <title>Meiothermus terrae DSM 26712 genome sequencing project.</title>
        <authorList>
            <person name="Da Costa M.S."/>
            <person name="Albuquerque L."/>
            <person name="Raposo P."/>
            <person name="Froufe H.J.C."/>
            <person name="Barroso C.S."/>
            <person name="Egas C."/>
        </authorList>
    </citation>
    <scope>NUCLEOTIDE SEQUENCE [LARGE SCALE GENOMIC DNA]</scope>
    <source>
        <strain evidence="4 5">DSM 26712</strain>
    </source>
</reference>
<organism evidence="4 5">
    <name type="scientific">Calidithermus terrae</name>
    <dbReference type="NCBI Taxonomy" id="1408545"/>
    <lineage>
        <taxon>Bacteria</taxon>
        <taxon>Thermotogati</taxon>
        <taxon>Deinococcota</taxon>
        <taxon>Deinococci</taxon>
        <taxon>Thermales</taxon>
        <taxon>Thermaceae</taxon>
        <taxon>Calidithermus</taxon>
    </lineage>
</organism>
<dbReference type="Pfam" id="PF00112">
    <property type="entry name" value="Peptidase_C1"/>
    <property type="match status" value="1"/>
</dbReference>
<evidence type="ECO:0000259" key="3">
    <source>
        <dbReference type="SMART" id="SM00645"/>
    </source>
</evidence>
<dbReference type="OrthoDB" id="3648721at2"/>
<name>A0A399EVX9_9DEIN</name>
<dbReference type="PRINTS" id="PR00705">
    <property type="entry name" value="PAPAIN"/>
</dbReference>
<dbReference type="InterPro" id="IPR038765">
    <property type="entry name" value="Papain-like_cys_pep_sf"/>
</dbReference>
<evidence type="ECO:0000313" key="4">
    <source>
        <dbReference type="EMBL" id="RIH86702.1"/>
    </source>
</evidence>
<proteinExistence type="inferred from homology"/>
<sequence length="373" mass="40219">MADGRELESLQAALAKEGAPWQAGITSVSELPQSEKQRLLGVPLPEGKTEADIEREIEANRSAMRALAATAVGAPAAMDWRNVGGGNYVTAVKNQGGCGSCVAFGVLAAMESRLRVQRGSPGLAVDFSEAQLFYCHARAEGRNCGNGWWPDKALDALRDKGVTDEAHYPYTAADQNCSGLVAGWENFVLKISTYDTLSNNAGAMKEFIATNGPIVACLYVYNDFFNYTGGVYRHVSGALAGGHCVCIVGYNDAGGYWIAKNSWGTGWGEAGFFRIAYGECGIGSYGGAYGVTRVLESGWLYSKKVIGLWANNADRNAWVYLSGSEGNLGWRRLAYDSDNVTLDMLTQLSTAKAFNRPVNLYQDNGVIREIYIL</sequence>
<dbReference type="AlphaFoldDB" id="A0A399EVX9"/>
<accession>A0A399EVX9</accession>
<dbReference type="CDD" id="cd02248">
    <property type="entry name" value="Peptidase_C1A"/>
    <property type="match status" value="1"/>
</dbReference>
<dbReference type="GO" id="GO:0008234">
    <property type="term" value="F:cysteine-type peptidase activity"/>
    <property type="evidence" value="ECO:0007669"/>
    <property type="project" value="InterPro"/>
</dbReference>
<keyword evidence="4" id="KW-0645">Protease</keyword>
<dbReference type="PROSITE" id="PS00639">
    <property type="entry name" value="THIOL_PROTEASE_HIS"/>
    <property type="match status" value="1"/>
</dbReference>
<comment type="caution">
    <text evidence="4">The sequence shown here is derived from an EMBL/GenBank/DDBJ whole genome shotgun (WGS) entry which is preliminary data.</text>
</comment>
<dbReference type="Proteomes" id="UP000265715">
    <property type="component" value="Unassembled WGS sequence"/>
</dbReference>
<dbReference type="Gene3D" id="3.90.70.10">
    <property type="entry name" value="Cysteine proteinases"/>
    <property type="match status" value="1"/>
</dbReference>
<protein>
    <submittedName>
        <fullName evidence="4">Papain family cysteine protease</fullName>
    </submittedName>
</protein>
<dbReference type="InterPro" id="IPR039417">
    <property type="entry name" value="Peptidase_C1A_papain-like"/>
</dbReference>
<dbReference type="EMBL" id="QXDL01000043">
    <property type="protein sequence ID" value="RIH86702.1"/>
    <property type="molecule type" value="Genomic_DNA"/>
</dbReference>
<evidence type="ECO:0000313" key="5">
    <source>
        <dbReference type="Proteomes" id="UP000265715"/>
    </source>
</evidence>
<dbReference type="GO" id="GO:0006508">
    <property type="term" value="P:proteolysis"/>
    <property type="evidence" value="ECO:0007669"/>
    <property type="project" value="UniProtKB-KW"/>
</dbReference>
<dbReference type="InterPro" id="IPR013128">
    <property type="entry name" value="Peptidase_C1A"/>
</dbReference>
<comment type="similarity">
    <text evidence="1">Belongs to the peptidase C1 family.</text>
</comment>
<dbReference type="InterPro" id="IPR025660">
    <property type="entry name" value="Pept_his_AS"/>
</dbReference>
<keyword evidence="4" id="KW-0378">Hydrolase</keyword>
<dbReference type="SMART" id="SM00645">
    <property type="entry name" value="Pept_C1"/>
    <property type="match status" value="1"/>
</dbReference>
<dbReference type="InterPro" id="IPR000668">
    <property type="entry name" value="Peptidase_C1A_C"/>
</dbReference>
<keyword evidence="2" id="KW-1015">Disulfide bond</keyword>
<dbReference type="PANTHER" id="PTHR12411">
    <property type="entry name" value="CYSTEINE PROTEASE FAMILY C1-RELATED"/>
    <property type="match status" value="1"/>
</dbReference>
<evidence type="ECO:0000256" key="2">
    <source>
        <dbReference type="ARBA" id="ARBA00023157"/>
    </source>
</evidence>
<keyword evidence="5" id="KW-1185">Reference proteome</keyword>
<gene>
    <name evidence="4" type="ORF">Mterra_01369</name>
</gene>
<dbReference type="PROSITE" id="PS00640">
    <property type="entry name" value="THIOL_PROTEASE_ASN"/>
    <property type="match status" value="1"/>
</dbReference>
<dbReference type="SUPFAM" id="SSF54001">
    <property type="entry name" value="Cysteine proteinases"/>
    <property type="match status" value="1"/>
</dbReference>
<evidence type="ECO:0000256" key="1">
    <source>
        <dbReference type="ARBA" id="ARBA00008455"/>
    </source>
</evidence>
<dbReference type="InterPro" id="IPR025661">
    <property type="entry name" value="Pept_asp_AS"/>
</dbReference>
<dbReference type="RefSeq" id="WP_119314523.1">
    <property type="nucleotide sequence ID" value="NZ_QXDL01000043.1"/>
</dbReference>